<dbReference type="InterPro" id="IPR000914">
    <property type="entry name" value="SBP_5_dom"/>
</dbReference>
<dbReference type="GO" id="GO:0015833">
    <property type="term" value="P:peptide transport"/>
    <property type="evidence" value="ECO:0007669"/>
    <property type="project" value="TreeGrafter"/>
</dbReference>
<dbReference type="PANTHER" id="PTHR30290">
    <property type="entry name" value="PERIPLASMIC BINDING COMPONENT OF ABC TRANSPORTER"/>
    <property type="match status" value="1"/>
</dbReference>
<feature type="chain" id="PRO_5012947017" description="Solute-binding protein family 5 domain-containing protein" evidence="1">
    <location>
        <begin position="29"/>
        <end position="647"/>
    </location>
</feature>
<reference evidence="3 4" key="1">
    <citation type="submission" date="2017-08" db="EMBL/GenBank/DDBJ databases">
        <title>Fine stratification of microbial communities through a metagenomic profile of the photic zone.</title>
        <authorList>
            <person name="Haro-Moreno J.M."/>
            <person name="Lopez-Perez M."/>
            <person name="De La Torre J."/>
            <person name="Picazo A."/>
            <person name="Camacho A."/>
            <person name="Rodriguez-Valera F."/>
        </authorList>
    </citation>
    <scope>NUCLEOTIDE SEQUENCE [LARGE SCALE GENOMIC DNA]</scope>
    <source>
        <strain evidence="3">MED-G24</strain>
    </source>
</reference>
<name>A0A2A5WX65_9GAMM</name>
<accession>A0A2A5WX65</accession>
<feature type="signal peptide" evidence="1">
    <location>
        <begin position="1"/>
        <end position="28"/>
    </location>
</feature>
<dbReference type="CDD" id="cd08500">
    <property type="entry name" value="PBP2_NikA_DppA_OppA_like_4"/>
    <property type="match status" value="1"/>
</dbReference>
<protein>
    <recommendedName>
        <fullName evidence="2">Solute-binding protein family 5 domain-containing protein</fullName>
    </recommendedName>
</protein>
<evidence type="ECO:0000256" key="1">
    <source>
        <dbReference type="SAM" id="SignalP"/>
    </source>
</evidence>
<dbReference type="SUPFAM" id="SSF53850">
    <property type="entry name" value="Periplasmic binding protein-like II"/>
    <property type="match status" value="1"/>
</dbReference>
<gene>
    <name evidence="3" type="ORF">CNE99_02860</name>
</gene>
<dbReference type="Proteomes" id="UP000219327">
    <property type="component" value="Unassembled WGS sequence"/>
</dbReference>
<dbReference type="AlphaFoldDB" id="A0A2A5WX65"/>
<dbReference type="Gene3D" id="3.40.190.10">
    <property type="entry name" value="Periplasmic binding protein-like II"/>
    <property type="match status" value="1"/>
</dbReference>
<proteinExistence type="predicted"/>
<evidence type="ECO:0000313" key="4">
    <source>
        <dbReference type="Proteomes" id="UP000219327"/>
    </source>
</evidence>
<sequence length="647" mass="74154">METDRKYRRGLTACLVPLLLSVLLISHADDSVSPMPGSWFEVPKTASQLGIVSFSQSPILDDRGLPPVSERLPDDPPVIEPLNDIGQFGGRAQITLGDSWQFFNWESALTISADLRNFLPNLAESWDVSADGRVTTVRLRKGLKWSDGHPLTSDDFVFTFNHIWLDTDINPVTSMLILGGRIEKIDDLTFRYVFEDPNPMFENLIAQYGSFMVDPKHFFVKYHPSFADREFVDAKVAEVGVPTWMALLDALRNAIIDEGLNMPTLRAYKIVQRTPTMVRFDRNPYYHKVDPQGQQLPYIDGIDAEDILDNAEVVTAKASTGQLDFAAFTLRTQDIPLLKLGERNGEIKVHIWRRLHSSDVAIQPNYNYADPKYRALLWDVRFRKALSLAINRPEMNEIIYFSRGVPRQVTVHPTSAYFEPHYATAYTEFDPDEARALFADIGLKDINGDRLVEYPDGSPLTITLEFLDFETPKGITMELVANYWREVGLDLRLKLVDRALQSARAQAGEMQMTLWHADRVTDILFPLVPDWWAPRSTGWDRGMWNDWARYYQTDGELGEQPPDIIRQMQQWTDDMRFETDINKRITIGKKLLQTNADNLWTIGTIGLAPHPVVVSKRLRNVLPKGIWGWDNRWTLAYHPSTWYFDAD</sequence>
<organism evidence="3 4">
    <name type="scientific">OM182 bacterium MED-G24</name>
    <dbReference type="NCBI Taxonomy" id="1986255"/>
    <lineage>
        <taxon>Bacteria</taxon>
        <taxon>Pseudomonadati</taxon>
        <taxon>Pseudomonadota</taxon>
        <taxon>Gammaproteobacteria</taxon>
        <taxon>OMG group</taxon>
        <taxon>OM182 clade</taxon>
    </lineage>
</organism>
<feature type="domain" description="Solute-binding protein family 5" evidence="2">
    <location>
        <begin position="119"/>
        <end position="516"/>
    </location>
</feature>
<dbReference type="Gene3D" id="3.10.105.10">
    <property type="entry name" value="Dipeptide-binding Protein, Domain 3"/>
    <property type="match status" value="1"/>
</dbReference>
<dbReference type="PANTHER" id="PTHR30290:SF62">
    <property type="entry name" value="OLIGOPEPTIDE ABC TRANSPORTER, PERIPLASMIC OLIGOPEPTIDE-BINDING PROTEIN"/>
    <property type="match status" value="1"/>
</dbReference>
<dbReference type="EMBL" id="NTKD01000008">
    <property type="protein sequence ID" value="PDH40853.1"/>
    <property type="molecule type" value="Genomic_DNA"/>
</dbReference>
<dbReference type="InterPro" id="IPR039424">
    <property type="entry name" value="SBP_5"/>
</dbReference>
<evidence type="ECO:0000259" key="2">
    <source>
        <dbReference type="Pfam" id="PF00496"/>
    </source>
</evidence>
<dbReference type="Pfam" id="PF00496">
    <property type="entry name" value="SBP_bac_5"/>
    <property type="match status" value="1"/>
</dbReference>
<evidence type="ECO:0000313" key="3">
    <source>
        <dbReference type="EMBL" id="PDH40853.1"/>
    </source>
</evidence>
<comment type="caution">
    <text evidence="3">The sequence shown here is derived from an EMBL/GenBank/DDBJ whole genome shotgun (WGS) entry which is preliminary data.</text>
</comment>
<keyword evidence="1" id="KW-0732">Signal</keyword>
<dbReference type="GO" id="GO:1904680">
    <property type="term" value="F:peptide transmembrane transporter activity"/>
    <property type="evidence" value="ECO:0007669"/>
    <property type="project" value="TreeGrafter"/>
</dbReference>